<dbReference type="GO" id="GO:0005886">
    <property type="term" value="C:plasma membrane"/>
    <property type="evidence" value="ECO:0007669"/>
    <property type="project" value="TreeGrafter"/>
</dbReference>
<dbReference type="Gene3D" id="3.40.50.300">
    <property type="entry name" value="P-loop containing nucleotide triphosphate hydrolases"/>
    <property type="match status" value="1"/>
</dbReference>
<name>A0A1G2KQE3_9BACT</name>
<dbReference type="GO" id="GO:0016887">
    <property type="term" value="F:ATP hydrolysis activity"/>
    <property type="evidence" value="ECO:0007669"/>
    <property type="project" value="TreeGrafter"/>
</dbReference>
<dbReference type="SMART" id="SM00382">
    <property type="entry name" value="AAA"/>
    <property type="match status" value="1"/>
</dbReference>
<dbReference type="PANTHER" id="PTHR30258">
    <property type="entry name" value="TYPE II SECRETION SYSTEM PROTEIN GSPE-RELATED"/>
    <property type="match status" value="1"/>
</dbReference>
<keyword evidence="2" id="KW-0547">Nucleotide-binding</keyword>
<feature type="domain" description="Bacterial type II secretion system protein E" evidence="4">
    <location>
        <begin position="381"/>
        <end position="395"/>
    </location>
</feature>
<dbReference type="Gene3D" id="3.30.450.90">
    <property type="match status" value="1"/>
</dbReference>
<dbReference type="Proteomes" id="UP000179023">
    <property type="component" value="Unassembled WGS sequence"/>
</dbReference>
<dbReference type="AlphaFoldDB" id="A0A1G2KQE3"/>
<dbReference type="PANTHER" id="PTHR30258:SF2">
    <property type="entry name" value="COMG OPERON PROTEIN 1"/>
    <property type="match status" value="1"/>
</dbReference>
<keyword evidence="3" id="KW-0067">ATP-binding</keyword>
<proteinExistence type="inferred from homology"/>
<evidence type="ECO:0000256" key="1">
    <source>
        <dbReference type="ARBA" id="ARBA00006611"/>
    </source>
</evidence>
<gene>
    <name evidence="5" type="ORF">A3C07_00520</name>
</gene>
<dbReference type="InterPro" id="IPR003593">
    <property type="entry name" value="AAA+_ATPase"/>
</dbReference>
<dbReference type="PROSITE" id="PS00662">
    <property type="entry name" value="T2SP_E"/>
    <property type="match status" value="1"/>
</dbReference>
<evidence type="ECO:0000259" key="4">
    <source>
        <dbReference type="PROSITE" id="PS00662"/>
    </source>
</evidence>
<evidence type="ECO:0000313" key="5">
    <source>
        <dbReference type="EMBL" id="OHA00691.1"/>
    </source>
</evidence>
<dbReference type="SUPFAM" id="SSF160246">
    <property type="entry name" value="EspE N-terminal domain-like"/>
    <property type="match status" value="1"/>
</dbReference>
<dbReference type="Pfam" id="PF00437">
    <property type="entry name" value="T2SSE"/>
    <property type="match status" value="1"/>
</dbReference>
<dbReference type="Pfam" id="PF05157">
    <property type="entry name" value="MshEN"/>
    <property type="match status" value="1"/>
</dbReference>
<evidence type="ECO:0000256" key="3">
    <source>
        <dbReference type="ARBA" id="ARBA00022840"/>
    </source>
</evidence>
<evidence type="ECO:0000313" key="6">
    <source>
        <dbReference type="Proteomes" id="UP000179023"/>
    </source>
</evidence>
<evidence type="ECO:0000256" key="2">
    <source>
        <dbReference type="ARBA" id="ARBA00022741"/>
    </source>
</evidence>
<dbReference type="STRING" id="1802270.A3C07_00520"/>
<comment type="caution">
    <text evidence="5">The sequence shown here is derived from an EMBL/GenBank/DDBJ whole genome shotgun (WGS) entry which is preliminary data.</text>
</comment>
<reference evidence="5 6" key="1">
    <citation type="journal article" date="2016" name="Nat. Commun.">
        <title>Thousands of microbial genomes shed light on interconnected biogeochemical processes in an aquifer system.</title>
        <authorList>
            <person name="Anantharaman K."/>
            <person name="Brown C.T."/>
            <person name="Hug L.A."/>
            <person name="Sharon I."/>
            <person name="Castelle C.J."/>
            <person name="Probst A.J."/>
            <person name="Thomas B.C."/>
            <person name="Singh A."/>
            <person name="Wilkins M.J."/>
            <person name="Karaoz U."/>
            <person name="Brodie E.L."/>
            <person name="Williams K.H."/>
            <person name="Hubbard S.S."/>
            <person name="Banfield J.F."/>
        </authorList>
    </citation>
    <scope>NUCLEOTIDE SEQUENCE [LARGE SCALE GENOMIC DNA]</scope>
</reference>
<organism evidence="5 6">
    <name type="scientific">Candidatus Sungbacteria bacterium RIFCSPHIGHO2_02_FULL_47_11</name>
    <dbReference type="NCBI Taxonomy" id="1802270"/>
    <lineage>
        <taxon>Bacteria</taxon>
        <taxon>Candidatus Sungiibacteriota</taxon>
    </lineage>
</organism>
<dbReference type="InterPro" id="IPR027417">
    <property type="entry name" value="P-loop_NTPase"/>
</dbReference>
<dbReference type="CDD" id="cd01129">
    <property type="entry name" value="PulE-GspE-like"/>
    <property type="match status" value="1"/>
</dbReference>
<dbReference type="InterPro" id="IPR007831">
    <property type="entry name" value="T2SS_GspE_N"/>
</dbReference>
<comment type="similarity">
    <text evidence="1">Belongs to the GSP E family.</text>
</comment>
<dbReference type="SUPFAM" id="SSF52540">
    <property type="entry name" value="P-loop containing nucleoside triphosphate hydrolases"/>
    <property type="match status" value="1"/>
</dbReference>
<dbReference type="InterPro" id="IPR001482">
    <property type="entry name" value="T2SS/T4SS_dom"/>
</dbReference>
<dbReference type="InterPro" id="IPR037257">
    <property type="entry name" value="T2SS_E_N_sf"/>
</dbReference>
<dbReference type="EMBL" id="MHQI01000009">
    <property type="protein sequence ID" value="OHA00691.1"/>
    <property type="molecule type" value="Genomic_DNA"/>
</dbReference>
<accession>A0A1G2KQE3</accession>
<protein>
    <recommendedName>
        <fullName evidence="4">Bacterial type II secretion system protein E domain-containing protein</fullName>
    </recommendedName>
</protein>
<sequence>MAKTIIDILAAKGTITLDEGVEVRREAKEKGVPMDEVLYARGIPENDVAEAKSELTGYPVKRLEGQQVPFGMLREVPEESARHYKMVPLGKNEGYIDVGMLYPDEGGSREALKFISARANLPARIFIITPSDFQNILQEYRNISGEVTKALGEFEKEFGVLTELAAKSQEGMTKITEEAPVTKMVGVILRHAVEGKASDIHVEPSRERLRVRFRVDGVLHTSLTLPMDVHPAFVARIKIMTNLKIDETRIPQDGRFHEELSGRDIDFRVSTFPTSFGEKVVIRILDPEAGIKTLSELGCEGRNLELLTEAIDRPYGMVLITGPTGSGKSTTLYAILQILNKEQVNIVSLEDPIEYYVPGVNQSQVRPEIGYTFATGIRHLMRQDPDMIMVGEIRDKETALLAVHAALTGHLVLSTLHTNNATGVIPRLIDMGVEPFLIPATLIAAVGQRLVRKLCPDSRKTIKLAGRVKEIITKDVEAMPDLFREELKGKMPAEIYQAQVSPSCSTGTRGRSGIFEVLTMTPKLEEIILTSPSEAKIQEEARRQGMLTLRQDGILKVLKGIIGLEELIEVT</sequence>
<dbReference type="GO" id="GO:0005524">
    <property type="term" value="F:ATP binding"/>
    <property type="evidence" value="ECO:0007669"/>
    <property type="project" value="UniProtKB-KW"/>
</dbReference>